<reference evidence="2 3" key="1">
    <citation type="journal article" date="2013" name="Genome Biol.">
        <title>The genome sequence of the most widely cultivated cacao type and its use to identify candidate genes regulating pod color.</title>
        <authorList>
            <person name="Motamayor J.C."/>
            <person name="Mockaitis K."/>
            <person name="Schmutz J."/>
            <person name="Haiminen N."/>
            <person name="Iii D.L."/>
            <person name="Cornejo O."/>
            <person name="Findley S.D."/>
            <person name="Zheng P."/>
            <person name="Utro F."/>
            <person name="Royaert S."/>
            <person name="Saski C."/>
            <person name="Jenkins J."/>
            <person name="Podicheti R."/>
            <person name="Zhao M."/>
            <person name="Scheffler B.E."/>
            <person name="Stack J.C."/>
            <person name="Feltus F.A."/>
            <person name="Mustiga G.M."/>
            <person name="Amores F."/>
            <person name="Phillips W."/>
            <person name="Marelli J.P."/>
            <person name="May G.D."/>
            <person name="Shapiro H."/>
            <person name="Ma J."/>
            <person name="Bustamante C.D."/>
            <person name="Schnell R.J."/>
            <person name="Main D."/>
            <person name="Gilbert D."/>
            <person name="Parida L."/>
            <person name="Kuhn D.N."/>
        </authorList>
    </citation>
    <scope>NUCLEOTIDE SEQUENCE [LARGE SCALE GENOMIC DNA]</scope>
    <source>
        <strain evidence="3">cv. Matina 1-6</strain>
    </source>
</reference>
<dbReference type="HOGENOM" id="CLU_035868_0_0_1"/>
<name>A0A061GQL0_THECC</name>
<dbReference type="InterPro" id="IPR016024">
    <property type="entry name" value="ARM-type_fold"/>
</dbReference>
<dbReference type="Proteomes" id="UP000026915">
    <property type="component" value="Chromosome 9"/>
</dbReference>
<feature type="region of interest" description="Disordered" evidence="1">
    <location>
        <begin position="299"/>
        <end position="340"/>
    </location>
</feature>
<feature type="compositionally biased region" description="Basic and acidic residues" evidence="1">
    <location>
        <begin position="307"/>
        <end position="334"/>
    </location>
</feature>
<dbReference type="OMA" id="CVEEREP"/>
<proteinExistence type="predicted"/>
<dbReference type="Gene3D" id="1.25.10.10">
    <property type="entry name" value="Leucine-rich Repeat Variant"/>
    <property type="match status" value="1"/>
</dbReference>
<dbReference type="PANTHER" id="PTHR35834:SF3">
    <property type="entry name" value="ARM REPEAT SUPERFAMILY PROTEIN"/>
    <property type="match status" value="1"/>
</dbReference>
<keyword evidence="3" id="KW-1185">Reference proteome</keyword>
<accession>A0A061GQL0</accession>
<evidence type="ECO:0000313" key="3">
    <source>
        <dbReference type="Proteomes" id="UP000026915"/>
    </source>
</evidence>
<gene>
    <name evidence="2" type="ORF">TCM_046906</name>
</gene>
<dbReference type="InterPro" id="IPR011989">
    <property type="entry name" value="ARM-like"/>
</dbReference>
<dbReference type="InParanoid" id="A0A061GQL0"/>
<sequence length="402" mass="45579">MDQTPNQDDRQLFTLLKSLQRASKDLQKNPIFATKKTQSTIEPFLDLEKSENTVFANDPNLFKLSQLLLNLKTLLEKVQKYQGYSLPCILRRQIINYKIYQVACAMETEIQAYIDRENVQNLVETLEDSDDEDEKVKVLIEFEKRLSQGFDLYFQDLILKARVFLTLELLLCDSSCSIRIQDQVALAIAALVRFNKDVFVGLVLMGPTVRALISMSSCCSIRVLSLLVKFIRIPLVDELEAYREIPRIISLLSSENVSIQVEAIDCILGIAYYGRREAIEAMLGAGLIEKLVELQRLENHGNGNENRTTDEEGAKSETKIESDEEGAKSETKIESDEEDYVGNSPFENCVARFAVQLDAGEVLSNKERREFKIEILRRVREASVSEAESVIIVAEVLWGSSS</sequence>
<organism evidence="2 3">
    <name type="scientific">Theobroma cacao</name>
    <name type="common">Cacao</name>
    <name type="synonym">Cocoa</name>
    <dbReference type="NCBI Taxonomy" id="3641"/>
    <lineage>
        <taxon>Eukaryota</taxon>
        <taxon>Viridiplantae</taxon>
        <taxon>Streptophyta</taxon>
        <taxon>Embryophyta</taxon>
        <taxon>Tracheophyta</taxon>
        <taxon>Spermatophyta</taxon>
        <taxon>Magnoliopsida</taxon>
        <taxon>eudicotyledons</taxon>
        <taxon>Gunneridae</taxon>
        <taxon>Pentapetalae</taxon>
        <taxon>rosids</taxon>
        <taxon>malvids</taxon>
        <taxon>Malvales</taxon>
        <taxon>Malvaceae</taxon>
        <taxon>Byttnerioideae</taxon>
        <taxon>Theobroma</taxon>
    </lineage>
</organism>
<dbReference type="SUPFAM" id="SSF48371">
    <property type="entry name" value="ARM repeat"/>
    <property type="match status" value="1"/>
</dbReference>
<dbReference type="EMBL" id="CM001887">
    <property type="protein sequence ID" value="EOY29429.1"/>
    <property type="molecule type" value="Genomic_DNA"/>
</dbReference>
<evidence type="ECO:0008006" key="4">
    <source>
        <dbReference type="Google" id="ProtNLM"/>
    </source>
</evidence>
<dbReference type="Gramene" id="EOY29429">
    <property type="protein sequence ID" value="EOY29429"/>
    <property type="gene ID" value="TCM_046906"/>
</dbReference>
<dbReference type="PANTHER" id="PTHR35834">
    <property type="entry name" value="ARMADILLO-TYPE FOLD PROTEIN-RELATED"/>
    <property type="match status" value="1"/>
</dbReference>
<dbReference type="AlphaFoldDB" id="A0A061GQL0"/>
<protein>
    <recommendedName>
        <fullName evidence="4">ARM repeat superfamily protein</fullName>
    </recommendedName>
</protein>
<evidence type="ECO:0000256" key="1">
    <source>
        <dbReference type="SAM" id="MobiDB-lite"/>
    </source>
</evidence>
<dbReference type="eggNOG" id="ENOG502RSMU">
    <property type="taxonomic scope" value="Eukaryota"/>
</dbReference>
<evidence type="ECO:0000313" key="2">
    <source>
        <dbReference type="EMBL" id="EOY29429.1"/>
    </source>
</evidence>